<protein>
    <submittedName>
        <fullName evidence="1">Uncharacterized protein</fullName>
    </submittedName>
</protein>
<name>A0A656YV38_9EURY</name>
<dbReference type="EMBL" id="LHXT01000120">
    <property type="protein sequence ID" value="KXA96212.1"/>
    <property type="molecule type" value="Genomic_DNA"/>
</dbReference>
<dbReference type="InterPro" id="IPR010982">
    <property type="entry name" value="Lambda_DNA-bd_dom_sf"/>
</dbReference>
<keyword evidence="2" id="KW-1185">Reference proteome</keyword>
<evidence type="ECO:0000313" key="1">
    <source>
        <dbReference type="EMBL" id="KXA96212.1"/>
    </source>
</evidence>
<dbReference type="GO" id="GO:0003677">
    <property type="term" value="F:DNA binding"/>
    <property type="evidence" value="ECO:0007669"/>
    <property type="project" value="InterPro"/>
</dbReference>
<organism evidence="1 2">
    <name type="scientific">candidate division MSBL1 archaeon SCGC-AAA259J03</name>
    <dbReference type="NCBI Taxonomy" id="1698269"/>
    <lineage>
        <taxon>Archaea</taxon>
        <taxon>Methanobacteriati</taxon>
        <taxon>Methanobacteriota</taxon>
        <taxon>candidate division MSBL1</taxon>
    </lineage>
</organism>
<accession>A0A656YV38</accession>
<gene>
    <name evidence="1" type="ORF">AKJ39_04920</name>
</gene>
<sequence length="86" mass="10017">MIDEMDRREIAEVCNVTVQAISNWIHKRNNHPSDETSGTLLKLVLDKKPQKVEEIIRTDIERYFEELKEIGITISQVNGNLVVRQK</sequence>
<dbReference type="AlphaFoldDB" id="A0A656YV38"/>
<dbReference type="Proteomes" id="UP000070257">
    <property type="component" value="Unassembled WGS sequence"/>
</dbReference>
<evidence type="ECO:0000313" key="2">
    <source>
        <dbReference type="Proteomes" id="UP000070257"/>
    </source>
</evidence>
<dbReference type="Gene3D" id="1.10.260.40">
    <property type="entry name" value="lambda repressor-like DNA-binding domains"/>
    <property type="match status" value="1"/>
</dbReference>
<comment type="caution">
    <text evidence="1">The sequence shown here is derived from an EMBL/GenBank/DDBJ whole genome shotgun (WGS) entry which is preliminary data.</text>
</comment>
<proteinExistence type="predicted"/>
<reference evidence="1 2" key="1">
    <citation type="journal article" date="2016" name="Sci. Rep.">
        <title>Metabolic traits of an uncultured archaeal lineage -MSBL1- from brine pools of the Red Sea.</title>
        <authorList>
            <person name="Mwirichia R."/>
            <person name="Alam I."/>
            <person name="Rashid M."/>
            <person name="Vinu M."/>
            <person name="Ba-Alawi W."/>
            <person name="Anthony Kamau A."/>
            <person name="Kamanda Ngugi D."/>
            <person name="Goker M."/>
            <person name="Klenk H.P."/>
            <person name="Bajic V."/>
            <person name="Stingl U."/>
        </authorList>
    </citation>
    <scope>NUCLEOTIDE SEQUENCE [LARGE SCALE GENOMIC DNA]</scope>
    <source>
        <strain evidence="1">SCGC-AAA259J03</strain>
    </source>
</reference>